<dbReference type="PANTHER" id="PTHR34294:SF12">
    <property type="entry name" value="SUGAR-BINDING TRANSCRIPTIONAL REGULATOR"/>
    <property type="match status" value="1"/>
</dbReference>
<keyword evidence="4" id="KW-0804">Transcription</keyword>
<evidence type="ECO:0000256" key="2">
    <source>
        <dbReference type="ARBA" id="ARBA00023015"/>
    </source>
</evidence>
<dbReference type="Proteomes" id="UP001597540">
    <property type="component" value="Unassembled WGS sequence"/>
</dbReference>
<evidence type="ECO:0000256" key="1">
    <source>
        <dbReference type="ARBA" id="ARBA00010466"/>
    </source>
</evidence>
<name>A0ABW5SXE0_9BACL</name>
<evidence type="ECO:0000259" key="5">
    <source>
        <dbReference type="Pfam" id="PF04198"/>
    </source>
</evidence>
<dbReference type="InterPro" id="IPR037171">
    <property type="entry name" value="NagB/RpiA_transferase-like"/>
</dbReference>
<organism evidence="6 7">
    <name type="scientific">Paenibacillus shunpengii</name>
    <dbReference type="NCBI Taxonomy" id="2054424"/>
    <lineage>
        <taxon>Bacteria</taxon>
        <taxon>Bacillati</taxon>
        <taxon>Bacillota</taxon>
        <taxon>Bacilli</taxon>
        <taxon>Bacillales</taxon>
        <taxon>Paenibacillaceae</taxon>
        <taxon>Paenibacillus</taxon>
    </lineage>
</organism>
<proteinExistence type="inferred from homology"/>
<sequence length="325" mass="36588">MNDEYDKDLVKVCKLYYYEAWTQEKIAEKIGVSRPIISKMLQKAREKGIVEIIVHDESHQTAELEKQLELRYQLKRVLVVPTRDLNKELVTSAVGKAAAQFVQKLIKNGDRIGVSWGNTLFHMVREFPLDKKENVKVIPLIGGTGNERTEVHSNQIAYELSKKLGGRSESLYAPSMVETEELKEQLTHLPHIQSVLAEGKRVDLAVVGIGNPYTMSTLERFGYLSEQVLSELKKLGTAADINSRFINHYGQVVDHSINRKVIGMNLEHLKQVGQVVGLAFGMHKIESITAALRGGWIQMLVTDEATAVQLINSEEHSTSRKQTDD</sequence>
<comment type="caution">
    <text evidence="6">The sequence shown here is derived from an EMBL/GenBank/DDBJ whole genome shotgun (WGS) entry which is preliminary data.</text>
</comment>
<dbReference type="Pfam" id="PF04198">
    <property type="entry name" value="Sugar-bind"/>
    <property type="match status" value="1"/>
</dbReference>
<evidence type="ECO:0000313" key="7">
    <source>
        <dbReference type="Proteomes" id="UP001597540"/>
    </source>
</evidence>
<dbReference type="Gene3D" id="3.40.50.1360">
    <property type="match status" value="1"/>
</dbReference>
<keyword evidence="3" id="KW-0238">DNA-binding</keyword>
<dbReference type="EMBL" id="JBHUMJ010000011">
    <property type="protein sequence ID" value="MFD2703522.1"/>
    <property type="molecule type" value="Genomic_DNA"/>
</dbReference>
<protein>
    <submittedName>
        <fullName evidence="6">Sugar-binding transcriptional regulator</fullName>
    </submittedName>
</protein>
<feature type="domain" description="Sugar-binding" evidence="5">
    <location>
        <begin position="59"/>
        <end position="312"/>
    </location>
</feature>
<dbReference type="Gene3D" id="1.10.10.60">
    <property type="entry name" value="Homeodomain-like"/>
    <property type="match status" value="1"/>
</dbReference>
<dbReference type="InterPro" id="IPR051054">
    <property type="entry name" value="SorC_transcr_regulators"/>
</dbReference>
<keyword evidence="7" id="KW-1185">Reference proteome</keyword>
<accession>A0ABW5SXE0</accession>
<evidence type="ECO:0000313" key="6">
    <source>
        <dbReference type="EMBL" id="MFD2703522.1"/>
    </source>
</evidence>
<reference evidence="7" key="1">
    <citation type="journal article" date="2019" name="Int. J. Syst. Evol. Microbiol.">
        <title>The Global Catalogue of Microorganisms (GCM) 10K type strain sequencing project: providing services to taxonomists for standard genome sequencing and annotation.</title>
        <authorList>
            <consortium name="The Broad Institute Genomics Platform"/>
            <consortium name="The Broad Institute Genome Sequencing Center for Infectious Disease"/>
            <person name="Wu L."/>
            <person name="Ma J."/>
        </authorList>
    </citation>
    <scope>NUCLEOTIDE SEQUENCE [LARGE SCALE GENOMIC DNA]</scope>
    <source>
        <strain evidence="7">KCTC 33849</strain>
    </source>
</reference>
<comment type="similarity">
    <text evidence="1">Belongs to the SorC transcriptional regulatory family.</text>
</comment>
<dbReference type="RefSeq" id="WP_256209737.1">
    <property type="nucleotide sequence ID" value="NZ_JBHUMJ010000011.1"/>
</dbReference>
<dbReference type="SUPFAM" id="SSF100950">
    <property type="entry name" value="NagB/RpiA/CoA transferase-like"/>
    <property type="match status" value="1"/>
</dbReference>
<dbReference type="PANTHER" id="PTHR34294">
    <property type="entry name" value="TRANSCRIPTIONAL REGULATOR-RELATED"/>
    <property type="match status" value="1"/>
</dbReference>
<gene>
    <name evidence="6" type="ORF">ACFSVM_24100</name>
</gene>
<evidence type="ECO:0000256" key="3">
    <source>
        <dbReference type="ARBA" id="ARBA00023125"/>
    </source>
</evidence>
<keyword evidence="2" id="KW-0805">Transcription regulation</keyword>
<evidence type="ECO:0000256" key="4">
    <source>
        <dbReference type="ARBA" id="ARBA00023163"/>
    </source>
</evidence>
<dbReference type="InterPro" id="IPR007324">
    <property type="entry name" value="Sugar-bd_dom_put"/>
</dbReference>